<dbReference type="Proteomes" id="UP000314294">
    <property type="component" value="Unassembled WGS sequence"/>
</dbReference>
<evidence type="ECO:0000313" key="3">
    <source>
        <dbReference type="Proteomes" id="UP000314294"/>
    </source>
</evidence>
<dbReference type="AlphaFoldDB" id="A0A4Z2F5L0"/>
<organism evidence="2 3">
    <name type="scientific">Liparis tanakae</name>
    <name type="common">Tanaka's snailfish</name>
    <dbReference type="NCBI Taxonomy" id="230148"/>
    <lineage>
        <taxon>Eukaryota</taxon>
        <taxon>Metazoa</taxon>
        <taxon>Chordata</taxon>
        <taxon>Craniata</taxon>
        <taxon>Vertebrata</taxon>
        <taxon>Euteleostomi</taxon>
        <taxon>Actinopterygii</taxon>
        <taxon>Neopterygii</taxon>
        <taxon>Teleostei</taxon>
        <taxon>Neoteleostei</taxon>
        <taxon>Acanthomorphata</taxon>
        <taxon>Eupercaria</taxon>
        <taxon>Perciformes</taxon>
        <taxon>Cottioidei</taxon>
        <taxon>Cottales</taxon>
        <taxon>Liparidae</taxon>
        <taxon>Liparis</taxon>
    </lineage>
</organism>
<keyword evidence="3" id="KW-1185">Reference proteome</keyword>
<feature type="region of interest" description="Disordered" evidence="1">
    <location>
        <begin position="1"/>
        <end position="71"/>
    </location>
</feature>
<feature type="compositionally biased region" description="Basic and acidic residues" evidence="1">
    <location>
        <begin position="1"/>
        <end position="14"/>
    </location>
</feature>
<dbReference type="EMBL" id="SRLO01001648">
    <property type="protein sequence ID" value="TNN36193.1"/>
    <property type="molecule type" value="Genomic_DNA"/>
</dbReference>
<comment type="caution">
    <text evidence="2">The sequence shown here is derived from an EMBL/GenBank/DDBJ whole genome shotgun (WGS) entry which is preliminary data.</text>
</comment>
<feature type="compositionally biased region" description="Acidic residues" evidence="1">
    <location>
        <begin position="23"/>
        <end position="37"/>
    </location>
</feature>
<proteinExistence type="predicted"/>
<accession>A0A4Z2F5L0</accession>
<protein>
    <submittedName>
        <fullName evidence="2">Uncharacterized protein</fullName>
    </submittedName>
</protein>
<evidence type="ECO:0000256" key="1">
    <source>
        <dbReference type="SAM" id="MobiDB-lite"/>
    </source>
</evidence>
<gene>
    <name evidence="2" type="ORF">EYF80_053635</name>
</gene>
<reference evidence="2 3" key="1">
    <citation type="submission" date="2019-03" db="EMBL/GenBank/DDBJ databases">
        <title>First draft genome of Liparis tanakae, snailfish: a comprehensive survey of snailfish specific genes.</title>
        <authorList>
            <person name="Kim W."/>
            <person name="Song I."/>
            <person name="Jeong J.-H."/>
            <person name="Kim D."/>
            <person name="Kim S."/>
            <person name="Ryu S."/>
            <person name="Song J.Y."/>
            <person name="Lee S.K."/>
        </authorList>
    </citation>
    <scope>NUCLEOTIDE SEQUENCE [LARGE SCALE GENOMIC DNA]</scope>
    <source>
        <tissue evidence="2">Muscle</tissue>
    </source>
</reference>
<evidence type="ECO:0000313" key="2">
    <source>
        <dbReference type="EMBL" id="TNN36193.1"/>
    </source>
</evidence>
<name>A0A4Z2F5L0_9TELE</name>
<sequence>MESGRRPDDARAEDPQPESESLVSEEEEEDEEEEELELLPLRRAGTVATSSLDLPTPPFPPAAPEKDDTSSRLHLRIHHHVDGFSVSKSISISSGLVSRSDGSRDWMMCTTRPSFSPGSLLMSRLSWRFSS</sequence>